<dbReference type="GO" id="GO:0046677">
    <property type="term" value="P:response to antibiotic"/>
    <property type="evidence" value="ECO:0007669"/>
    <property type="project" value="UniProtKB-KW"/>
</dbReference>
<dbReference type="SUPFAM" id="SSF56112">
    <property type="entry name" value="Protein kinase-like (PK-like)"/>
    <property type="match status" value="1"/>
</dbReference>
<dbReference type="GO" id="GO:0046872">
    <property type="term" value="F:metal ion binding"/>
    <property type="evidence" value="ECO:0007669"/>
    <property type="project" value="UniProtKB-KW"/>
</dbReference>
<dbReference type="InterPro" id="IPR002575">
    <property type="entry name" value="Aminoglycoside_PTrfase"/>
</dbReference>
<keyword evidence="12" id="KW-0460">Magnesium</keyword>
<evidence type="ECO:0000256" key="11">
    <source>
        <dbReference type="PIRSR" id="PIRSR000706-1"/>
    </source>
</evidence>
<dbReference type="EMBL" id="CABVHG010000002">
    <property type="protein sequence ID" value="VVM42482.1"/>
    <property type="molecule type" value="Genomic_DNA"/>
</dbReference>
<dbReference type="Gene3D" id="3.90.1200.10">
    <property type="match status" value="1"/>
</dbReference>
<dbReference type="GO" id="GO:0008910">
    <property type="term" value="F:kanamycin kinase activity"/>
    <property type="evidence" value="ECO:0007669"/>
    <property type="project" value="UniProtKB-EC"/>
</dbReference>
<dbReference type="InterPro" id="IPR051678">
    <property type="entry name" value="AGP_Transferase"/>
</dbReference>
<feature type="active site" description="Proton acceptor" evidence="11">
    <location>
        <position position="209"/>
    </location>
</feature>
<protein>
    <recommendedName>
        <fullName evidence="3">Aminoglycoside 3'-phosphotransferase</fullName>
        <ecNumber evidence="2">2.7.1.95</ecNumber>
    </recommendedName>
</protein>
<evidence type="ECO:0000256" key="3">
    <source>
        <dbReference type="ARBA" id="ARBA00017903"/>
    </source>
</evidence>
<evidence type="ECO:0000256" key="12">
    <source>
        <dbReference type="PIRSR" id="PIRSR000706-2"/>
    </source>
</evidence>
<evidence type="ECO:0000313" key="14">
    <source>
        <dbReference type="EMBL" id="VVM42482.1"/>
    </source>
</evidence>
<dbReference type="EC" id="2.7.1.95" evidence="2"/>
<keyword evidence="8 10" id="KW-0046">Antibiotic resistance</keyword>
<dbReference type="Pfam" id="PF01636">
    <property type="entry name" value="APH"/>
    <property type="match status" value="1"/>
</dbReference>
<keyword evidence="6 10" id="KW-0418">Kinase</keyword>
<evidence type="ECO:0000256" key="7">
    <source>
        <dbReference type="ARBA" id="ARBA00022840"/>
    </source>
</evidence>
<evidence type="ECO:0000256" key="2">
    <source>
        <dbReference type="ARBA" id="ARBA00012193"/>
    </source>
</evidence>
<evidence type="ECO:0000256" key="1">
    <source>
        <dbReference type="ARBA" id="ARBA00006219"/>
    </source>
</evidence>
<evidence type="ECO:0000256" key="6">
    <source>
        <dbReference type="ARBA" id="ARBA00022777"/>
    </source>
</evidence>
<sequence length="282" mass="31380">MLSSVAQADYVILGSHRFEHISLQVPFELPSAISQFIGANQLIADEVGESPASVYGFSRGNERFFLKTCAAVYTPTTYSVLREARVLQWLDGRLNVPEVAVVAQSNAGEFMITRCVPGEPIQARCNDQGAMLALLREALRQLQAVPITHCPFDSSASVRLNELEYLISQDLCADDVDLEQWPNLGTPRKLLAHLHATRPTEEKAFSHGDLCDTNVFVDAHDQLHFIDLGRGGIADRWLDVAFAHRNLREDVSDSAANDLLRGFGEPDQPAKRVFFEQLDELF</sequence>
<organism evidence="14">
    <name type="scientific">Pseudomonas fluorescens</name>
    <dbReference type="NCBI Taxonomy" id="294"/>
    <lineage>
        <taxon>Bacteria</taxon>
        <taxon>Pseudomonadati</taxon>
        <taxon>Pseudomonadota</taxon>
        <taxon>Gammaproteobacteria</taxon>
        <taxon>Pseudomonadales</taxon>
        <taxon>Pseudomonadaceae</taxon>
        <taxon>Pseudomonas</taxon>
    </lineage>
</organism>
<comment type="catalytic activity">
    <reaction evidence="9">
        <text>kanamycin A + ATP = kanamycin 3'-phosphate + ADP + H(+)</text>
        <dbReference type="Rhea" id="RHEA:24256"/>
        <dbReference type="ChEBI" id="CHEBI:15378"/>
        <dbReference type="ChEBI" id="CHEBI:30616"/>
        <dbReference type="ChEBI" id="CHEBI:57909"/>
        <dbReference type="ChEBI" id="CHEBI:58214"/>
        <dbReference type="ChEBI" id="CHEBI:456216"/>
        <dbReference type="EC" id="2.7.1.95"/>
    </reaction>
</comment>
<feature type="domain" description="Aminoglycoside phosphotransferase" evidence="13">
    <location>
        <begin position="55"/>
        <end position="269"/>
    </location>
</feature>
<dbReference type="GO" id="GO:0005524">
    <property type="term" value="F:ATP binding"/>
    <property type="evidence" value="ECO:0007669"/>
    <property type="project" value="UniProtKB-KW"/>
</dbReference>
<gene>
    <name evidence="14" type="primary">aphA_1</name>
    <name evidence="14" type="ORF">PS652_00338</name>
</gene>
<evidence type="ECO:0000256" key="8">
    <source>
        <dbReference type="ARBA" id="ARBA00023251"/>
    </source>
</evidence>
<proteinExistence type="inferred from homology"/>
<dbReference type="RefSeq" id="WP_200889123.1">
    <property type="nucleotide sequence ID" value="NZ_OZ024668.1"/>
</dbReference>
<keyword evidence="5 10" id="KW-0547">Nucleotide-binding</keyword>
<evidence type="ECO:0000256" key="5">
    <source>
        <dbReference type="ARBA" id="ARBA00022741"/>
    </source>
</evidence>
<dbReference type="PIRSF" id="PIRSF000706">
    <property type="entry name" value="Kanamycin_kin"/>
    <property type="match status" value="1"/>
</dbReference>
<feature type="binding site" evidence="12">
    <location>
        <position position="214"/>
    </location>
    <ligand>
        <name>Mg(2+)</name>
        <dbReference type="ChEBI" id="CHEBI:18420"/>
    </ligand>
</feature>
<keyword evidence="12" id="KW-0479">Metal-binding</keyword>
<dbReference type="NCBIfam" id="NF033068">
    <property type="entry name" value="APH_3p"/>
    <property type="match status" value="1"/>
</dbReference>
<dbReference type="AlphaFoldDB" id="A0A5E6PGJ6"/>
<accession>A0A5E6PGJ6</accession>
<dbReference type="Gene3D" id="3.30.200.20">
    <property type="entry name" value="Phosphorylase Kinase, domain 1"/>
    <property type="match status" value="1"/>
</dbReference>
<evidence type="ECO:0000256" key="4">
    <source>
        <dbReference type="ARBA" id="ARBA00022679"/>
    </source>
</evidence>
<evidence type="ECO:0000256" key="9">
    <source>
        <dbReference type="ARBA" id="ARBA00048925"/>
    </source>
</evidence>
<name>A0A5E6PGJ6_PSEFL</name>
<reference evidence="14" key="1">
    <citation type="submission" date="2019-09" db="EMBL/GenBank/DDBJ databases">
        <authorList>
            <person name="Chandra G."/>
            <person name="Truman W A."/>
        </authorList>
    </citation>
    <scope>NUCLEOTIDE SEQUENCE [LARGE SCALE GENOMIC DNA]</scope>
    <source>
        <strain evidence="14">PS652</strain>
    </source>
</reference>
<dbReference type="PANTHER" id="PTHR21310:SF41">
    <property type="entry name" value="3'-PHOSPHOTRANSFERASE, PUTATIVE-RELATED"/>
    <property type="match status" value="1"/>
</dbReference>
<dbReference type="PANTHER" id="PTHR21310">
    <property type="entry name" value="AMINOGLYCOSIDE PHOSPHOTRANSFERASE-RELATED-RELATED"/>
    <property type="match status" value="1"/>
</dbReference>
<dbReference type="CDD" id="cd05150">
    <property type="entry name" value="APH"/>
    <property type="match status" value="1"/>
</dbReference>
<dbReference type="InterPro" id="IPR024165">
    <property type="entry name" value="Kan/Strep_kinase"/>
</dbReference>
<keyword evidence="4 10" id="KW-0808">Transferase</keyword>
<evidence type="ECO:0000256" key="10">
    <source>
        <dbReference type="PIRNR" id="PIRNR000706"/>
    </source>
</evidence>
<dbReference type="InterPro" id="IPR011009">
    <property type="entry name" value="Kinase-like_dom_sf"/>
</dbReference>
<comment type="similarity">
    <text evidence="1 10">Belongs to the aminoglycoside phosphotransferase family.</text>
</comment>
<feature type="binding site" evidence="12">
    <location>
        <position position="227"/>
    </location>
    <ligand>
        <name>Mg(2+)</name>
        <dbReference type="ChEBI" id="CHEBI:18420"/>
    </ligand>
</feature>
<keyword evidence="7 10" id="KW-0067">ATP-binding</keyword>
<evidence type="ECO:0000259" key="13">
    <source>
        <dbReference type="Pfam" id="PF01636"/>
    </source>
</evidence>